<dbReference type="InParanoid" id="A0A409YEJ7"/>
<protein>
    <submittedName>
        <fullName evidence="5">Uncharacterized protein</fullName>
    </submittedName>
</protein>
<keyword evidence="1 3" id="KW-0853">WD repeat</keyword>
<dbReference type="EMBL" id="NHYE01000940">
    <property type="protein sequence ID" value="PPR01436.1"/>
    <property type="molecule type" value="Genomic_DNA"/>
</dbReference>
<name>A0A409YEJ7_9AGAR</name>
<feature type="repeat" description="WD" evidence="3">
    <location>
        <begin position="232"/>
        <end position="257"/>
    </location>
</feature>
<dbReference type="PANTHER" id="PTHR22847">
    <property type="entry name" value="WD40 REPEAT PROTEIN"/>
    <property type="match status" value="1"/>
</dbReference>
<evidence type="ECO:0000256" key="3">
    <source>
        <dbReference type="PROSITE-ProRule" id="PRU00221"/>
    </source>
</evidence>
<dbReference type="SMART" id="SM00320">
    <property type="entry name" value="WD40"/>
    <property type="match status" value="2"/>
</dbReference>
<dbReference type="OrthoDB" id="2679630at2759"/>
<evidence type="ECO:0000313" key="6">
    <source>
        <dbReference type="Proteomes" id="UP000284706"/>
    </source>
</evidence>
<evidence type="ECO:0000256" key="4">
    <source>
        <dbReference type="SAM" id="MobiDB-lite"/>
    </source>
</evidence>
<feature type="compositionally biased region" description="Basic and acidic residues" evidence="4">
    <location>
        <begin position="446"/>
        <end position="455"/>
    </location>
</feature>
<comment type="caution">
    <text evidence="5">The sequence shown here is derived from an EMBL/GenBank/DDBJ whole genome shotgun (WGS) entry which is preliminary data.</text>
</comment>
<dbReference type="Gene3D" id="2.130.10.10">
    <property type="entry name" value="YVTN repeat-like/Quinoprotein amine dehydrogenase"/>
    <property type="match status" value="1"/>
</dbReference>
<proteinExistence type="predicted"/>
<feature type="compositionally biased region" description="Low complexity" evidence="4">
    <location>
        <begin position="476"/>
        <end position="490"/>
    </location>
</feature>
<dbReference type="PROSITE" id="PS50294">
    <property type="entry name" value="WD_REPEATS_REGION"/>
    <property type="match status" value="1"/>
</dbReference>
<dbReference type="PANTHER" id="PTHR22847:SF637">
    <property type="entry name" value="WD REPEAT DOMAIN 5B"/>
    <property type="match status" value="1"/>
</dbReference>
<dbReference type="PROSITE" id="PS50082">
    <property type="entry name" value="WD_REPEATS_2"/>
    <property type="match status" value="2"/>
</dbReference>
<dbReference type="AlphaFoldDB" id="A0A409YEJ7"/>
<evidence type="ECO:0000256" key="1">
    <source>
        <dbReference type="ARBA" id="ARBA00022574"/>
    </source>
</evidence>
<keyword evidence="2" id="KW-0677">Repeat</keyword>
<dbReference type="GO" id="GO:1990234">
    <property type="term" value="C:transferase complex"/>
    <property type="evidence" value="ECO:0007669"/>
    <property type="project" value="UniProtKB-ARBA"/>
</dbReference>
<dbReference type="STRING" id="231916.A0A409YEJ7"/>
<dbReference type="Pfam" id="PF00400">
    <property type="entry name" value="WD40"/>
    <property type="match status" value="2"/>
</dbReference>
<organism evidence="5 6">
    <name type="scientific">Gymnopilus dilepis</name>
    <dbReference type="NCBI Taxonomy" id="231916"/>
    <lineage>
        <taxon>Eukaryota</taxon>
        <taxon>Fungi</taxon>
        <taxon>Dikarya</taxon>
        <taxon>Basidiomycota</taxon>
        <taxon>Agaricomycotina</taxon>
        <taxon>Agaricomycetes</taxon>
        <taxon>Agaricomycetidae</taxon>
        <taxon>Agaricales</taxon>
        <taxon>Agaricineae</taxon>
        <taxon>Hymenogastraceae</taxon>
        <taxon>Gymnopilus</taxon>
    </lineage>
</organism>
<dbReference type="InterPro" id="IPR001680">
    <property type="entry name" value="WD40_rpt"/>
</dbReference>
<feature type="repeat" description="WD" evidence="3">
    <location>
        <begin position="258"/>
        <end position="288"/>
    </location>
</feature>
<gene>
    <name evidence="5" type="ORF">CVT26_015439</name>
</gene>
<accession>A0A409YEJ7</accession>
<reference evidence="5 6" key="1">
    <citation type="journal article" date="2018" name="Evol. Lett.">
        <title>Horizontal gene cluster transfer increased hallucinogenic mushroom diversity.</title>
        <authorList>
            <person name="Reynolds H.T."/>
            <person name="Vijayakumar V."/>
            <person name="Gluck-Thaler E."/>
            <person name="Korotkin H.B."/>
            <person name="Matheny P.B."/>
            <person name="Slot J.C."/>
        </authorList>
    </citation>
    <scope>NUCLEOTIDE SEQUENCE [LARGE SCALE GENOMIC DNA]</scope>
    <source>
        <strain evidence="5 6">SRW20</strain>
    </source>
</reference>
<feature type="compositionally biased region" description="Basic residues" evidence="4">
    <location>
        <begin position="507"/>
        <end position="517"/>
    </location>
</feature>
<dbReference type="SUPFAM" id="SSF50978">
    <property type="entry name" value="WD40 repeat-like"/>
    <property type="match status" value="1"/>
</dbReference>
<evidence type="ECO:0000256" key="2">
    <source>
        <dbReference type="ARBA" id="ARBA00022737"/>
    </source>
</evidence>
<dbReference type="Proteomes" id="UP000284706">
    <property type="component" value="Unassembled WGS sequence"/>
</dbReference>
<evidence type="ECO:0000313" key="5">
    <source>
        <dbReference type="EMBL" id="PPR01436.1"/>
    </source>
</evidence>
<keyword evidence="6" id="KW-1185">Reference proteome</keyword>
<dbReference type="InterPro" id="IPR015943">
    <property type="entry name" value="WD40/YVTN_repeat-like_dom_sf"/>
</dbReference>
<sequence>MSTPSRPPASEAPRQFTVPLPLEFDPQNYFPGPEFASSASHLALGCKNSVLVYSLPAFDLVDTIKPGNLTRGLPGPLHIHDRYLVIPCESEHSVGSEDFEERCLLYIWDLSTRKHIGSVICSIDFIISVSLPSAKTSEEGELEGTIPGWHQDPALVVASPAEGRNGDNLATYVLNHPDAEKIEGSIERTRKPLRGFRGLGHKQNGVTQGHLLLRPATTICSIHTVYCLVSMGRTALTGGRDRTVRAWDITTGKCQMVFIGHTAPVIRLRLDEERIYSASGDCTIRVWDRYQGDCSHVVELKHSRLEMHSLDICVTSPYLIVSSTSYYRYDFRDSPVFIFNIISGKFEQTINGQWRCNLGPIRGTEPTLATIGLAANQHLPCFKILDLRSGRFVTSSLFEPGFLAKQWFIQGRFFMGITGENKGHILKVWDFDANESLDTEVMLGNDGHRRSRDDVTYNLKPGEANKDDQRKAMAPSASSSVIEGGSSANSKTTEKRKRSSIRCQNSPRRKRGKSTNC</sequence>
<feature type="region of interest" description="Disordered" evidence="4">
    <location>
        <begin position="444"/>
        <end position="517"/>
    </location>
</feature>
<dbReference type="InterPro" id="IPR036322">
    <property type="entry name" value="WD40_repeat_dom_sf"/>
</dbReference>